<keyword evidence="1 2" id="KW-0732">Signal</keyword>
<dbReference type="PANTHER" id="PTHR33376">
    <property type="match status" value="1"/>
</dbReference>
<dbReference type="GO" id="GO:0055085">
    <property type="term" value="P:transmembrane transport"/>
    <property type="evidence" value="ECO:0007669"/>
    <property type="project" value="InterPro"/>
</dbReference>
<feature type="signal peptide" evidence="2">
    <location>
        <begin position="1"/>
        <end position="27"/>
    </location>
</feature>
<dbReference type="InterPro" id="IPR018389">
    <property type="entry name" value="DctP_fam"/>
</dbReference>
<comment type="caution">
    <text evidence="3">The sequence shown here is derived from an EMBL/GenBank/DDBJ whole genome shotgun (WGS) entry which is preliminary data.</text>
</comment>
<evidence type="ECO:0000313" key="3">
    <source>
        <dbReference type="EMBL" id="RFP81242.1"/>
    </source>
</evidence>
<evidence type="ECO:0000313" key="4">
    <source>
        <dbReference type="Proteomes" id="UP000261931"/>
    </source>
</evidence>
<dbReference type="CDD" id="cd13665">
    <property type="entry name" value="PBP2_TRAP_Dctp3_4"/>
    <property type="match status" value="1"/>
</dbReference>
<proteinExistence type="predicted"/>
<evidence type="ECO:0000256" key="2">
    <source>
        <dbReference type="SAM" id="SignalP"/>
    </source>
</evidence>
<accession>A0A372ENI4</accession>
<dbReference type="InterPro" id="IPR038404">
    <property type="entry name" value="TRAP_DctP_sf"/>
</dbReference>
<organism evidence="3 4">
    <name type="scientific">Hydrogenophaga borbori</name>
    <dbReference type="NCBI Taxonomy" id="2294117"/>
    <lineage>
        <taxon>Bacteria</taxon>
        <taxon>Pseudomonadati</taxon>
        <taxon>Pseudomonadota</taxon>
        <taxon>Betaproteobacteria</taxon>
        <taxon>Burkholderiales</taxon>
        <taxon>Comamonadaceae</taxon>
        <taxon>Hydrogenophaga</taxon>
    </lineage>
</organism>
<dbReference type="RefSeq" id="WP_116957954.1">
    <property type="nucleotide sequence ID" value="NZ_QVLS01000002.1"/>
</dbReference>
<dbReference type="Pfam" id="PF03480">
    <property type="entry name" value="DctP"/>
    <property type="match status" value="1"/>
</dbReference>
<dbReference type="NCBIfam" id="NF037995">
    <property type="entry name" value="TRAP_S1"/>
    <property type="match status" value="1"/>
</dbReference>
<gene>
    <name evidence="3" type="ORF">DY262_05610</name>
</gene>
<dbReference type="PANTHER" id="PTHR33376:SF15">
    <property type="entry name" value="BLL6794 PROTEIN"/>
    <property type="match status" value="1"/>
</dbReference>
<feature type="chain" id="PRO_5017084398" evidence="2">
    <location>
        <begin position="28"/>
        <end position="346"/>
    </location>
</feature>
<protein>
    <submittedName>
        <fullName evidence="3">C4-dicarboxylate ABC transporter</fullName>
    </submittedName>
</protein>
<name>A0A372ENI4_9BURK</name>
<keyword evidence="4" id="KW-1185">Reference proteome</keyword>
<dbReference type="AlphaFoldDB" id="A0A372ENI4"/>
<reference evidence="3 4" key="1">
    <citation type="submission" date="2018-08" db="EMBL/GenBank/DDBJ databases">
        <title>Hydrogenophaga sp. LA-38 isolated from sludge.</title>
        <authorList>
            <person name="Im W.-T."/>
        </authorList>
    </citation>
    <scope>NUCLEOTIDE SEQUENCE [LARGE SCALE GENOMIC DNA]</scope>
    <source>
        <strain evidence="3 4">LA-38</strain>
    </source>
</reference>
<dbReference type="EMBL" id="QVLS01000002">
    <property type="protein sequence ID" value="RFP81242.1"/>
    <property type="molecule type" value="Genomic_DNA"/>
</dbReference>
<dbReference type="Proteomes" id="UP000261931">
    <property type="component" value="Unassembled WGS sequence"/>
</dbReference>
<evidence type="ECO:0000256" key="1">
    <source>
        <dbReference type="ARBA" id="ARBA00022729"/>
    </source>
</evidence>
<dbReference type="Gene3D" id="3.40.190.170">
    <property type="entry name" value="Bacterial extracellular solute-binding protein, family 7"/>
    <property type="match status" value="1"/>
</dbReference>
<sequence length="346" mass="37016">MTLLRRRSAIVAAAALGATSIAGKAFAQQTVTLRLHQFLPPQATIPARAIVPWAKKVESESGGRIKVQLFHSMSMGGSPPQLFDQARDGVADIVWTVLGYTPGRFNKAEVFELPFMSGKAEPASRAFHEYVQQHAADEFRQVHLLAAHTHGPGLFHSKSAITGLDSLRGLKVRGGSRIINNMLTKLGAAPVGMPVPAVTEALSKSVIDATTIPWEVTPSLKIAELVKHHTSFSGPTGLFTQTFALVMNRGSYQKLPADLKAIIDKNSGVETAALFGRAMDDGDKDGLAVAQKAGNSIVTLDAAETQRWKTTAAAVEADWVKEMQGKKLDGAKLVADARALIAKHSK</sequence>